<dbReference type="Proteomes" id="UP000192333">
    <property type="component" value="Chromosome I"/>
</dbReference>
<feature type="region of interest" description="Disordered" evidence="2">
    <location>
        <begin position="15"/>
        <end position="35"/>
    </location>
</feature>
<protein>
    <submittedName>
        <fullName evidence="5">RHS repeat-associated core domain-containing protein</fullName>
    </submittedName>
</protein>
<dbReference type="PANTHER" id="PTHR32305">
    <property type="match status" value="1"/>
</dbReference>
<dbReference type="NCBIfam" id="TIGR03696">
    <property type="entry name" value="Rhs_assc_core"/>
    <property type="match status" value="1"/>
</dbReference>
<dbReference type="InterPro" id="IPR022385">
    <property type="entry name" value="Rhs_assc_core"/>
</dbReference>
<evidence type="ECO:0000256" key="1">
    <source>
        <dbReference type="ARBA" id="ARBA00022737"/>
    </source>
</evidence>
<keyword evidence="6" id="KW-1185">Reference proteome</keyword>
<feature type="region of interest" description="Disordered" evidence="2">
    <location>
        <begin position="1415"/>
        <end position="1436"/>
    </location>
</feature>
<feature type="compositionally biased region" description="Basic and acidic residues" evidence="2">
    <location>
        <begin position="17"/>
        <end position="33"/>
    </location>
</feature>
<dbReference type="Gene3D" id="2.180.10.10">
    <property type="entry name" value="RHS repeat-associated core"/>
    <property type="match status" value="2"/>
</dbReference>
<accession>A0A1W2H647</accession>
<feature type="domain" description="Teneurin-like YD-shell" evidence="4">
    <location>
        <begin position="764"/>
        <end position="972"/>
    </location>
</feature>
<evidence type="ECO:0000259" key="3">
    <source>
        <dbReference type="Pfam" id="PF20148"/>
    </source>
</evidence>
<dbReference type="InterPro" id="IPR056823">
    <property type="entry name" value="TEN-like_YD-shell"/>
</dbReference>
<dbReference type="Pfam" id="PF20148">
    <property type="entry name" value="DUF6531"/>
    <property type="match status" value="1"/>
</dbReference>
<keyword evidence="1" id="KW-0677">Repeat</keyword>
<dbReference type="PANTHER" id="PTHR32305:SF15">
    <property type="entry name" value="PROTEIN RHSA-RELATED"/>
    <property type="match status" value="1"/>
</dbReference>
<reference evidence="6" key="1">
    <citation type="submission" date="2017-04" db="EMBL/GenBank/DDBJ databases">
        <authorList>
            <person name="Varghese N."/>
            <person name="Submissions S."/>
        </authorList>
    </citation>
    <scope>NUCLEOTIDE SEQUENCE [LARGE SCALE GENOMIC DNA]</scope>
    <source>
        <strain evidence="6">DSM 16537</strain>
    </source>
</reference>
<dbReference type="RefSeq" id="WP_084120952.1">
    <property type="nucleotide sequence ID" value="NZ_LT838813.1"/>
</dbReference>
<feature type="region of interest" description="Disordered" evidence="2">
    <location>
        <begin position="1442"/>
        <end position="1461"/>
    </location>
</feature>
<dbReference type="EMBL" id="LT838813">
    <property type="protein sequence ID" value="SMD44122.1"/>
    <property type="molecule type" value="Genomic_DNA"/>
</dbReference>
<dbReference type="InterPro" id="IPR006530">
    <property type="entry name" value="YD"/>
</dbReference>
<feature type="domain" description="DUF6531" evidence="3">
    <location>
        <begin position="319"/>
        <end position="392"/>
    </location>
</feature>
<dbReference type="InterPro" id="IPR050708">
    <property type="entry name" value="T6SS_VgrG/RHS"/>
</dbReference>
<feature type="domain" description="Teneurin-like YD-shell" evidence="4">
    <location>
        <begin position="678"/>
        <end position="762"/>
    </location>
</feature>
<feature type="domain" description="Teneurin-like YD-shell" evidence="4">
    <location>
        <begin position="1014"/>
        <end position="1303"/>
    </location>
</feature>
<proteinExistence type="predicted"/>
<dbReference type="NCBIfam" id="TIGR01643">
    <property type="entry name" value="YD_repeat_2x"/>
    <property type="match status" value="1"/>
</dbReference>
<dbReference type="Pfam" id="PF25023">
    <property type="entry name" value="TEN_YD-shell"/>
    <property type="match status" value="3"/>
</dbReference>
<evidence type="ECO:0000256" key="2">
    <source>
        <dbReference type="SAM" id="MobiDB-lite"/>
    </source>
</evidence>
<evidence type="ECO:0000259" key="4">
    <source>
        <dbReference type="Pfam" id="PF25023"/>
    </source>
</evidence>
<evidence type="ECO:0000313" key="6">
    <source>
        <dbReference type="Proteomes" id="UP000192333"/>
    </source>
</evidence>
<evidence type="ECO:0000313" key="5">
    <source>
        <dbReference type="EMBL" id="SMD44122.1"/>
    </source>
</evidence>
<sequence>MPEVINRNQKIAIAAQRAKEQREGNSKRSEKKSTVGQVIDSANTALGAYGDVMGFANNLSEKALLPVLQQLSFIQGIACLPASCHMDPVTGIDVHLVMIPPSPTPVPMPHPYLAMIMDPKDWLSCAVMTVAAMAAPVPTGNEDSDAAASLAFNVGTMALGMTGLDASVKLGGFTPRTTSGVKNKTIPHFPMGASFAPLPVKRNSGHAQFGSLFLNADSNPFTGMMHLNNDCWDIGLMQLKRKQYSPQPGSFFMPTGFVMAIPSHNVIVNPVPTPVNPVAVVTKLFNAGFAKVLHGATNKMVKGKRSNDAIHKAICHVTGHPVDVVSGMFFTDEEDFSLPGVVPISWERTWFSDSEYDGPLGRGWHHEYDMGFRIDGGNMAILRLNDGRLALFDIPGPGDFSFNREEKLFLHADENSTYYIVDSEGLYYRFTEKAFGKTKNEEEHLLQSISDRAGYAIRFLYNRLGNLIRIIDSAGRELLVSNDMQGRITKILAPHPEIEGELFSIAQYTYSDEGDMIVQTDALGQKMLFEYRNHMMVKETWRDGQEWHFVYEKPITGSRCIETWGEDDLYHHKLKYYEGLTLVEDSLGHLTKYYHKDGLPYKKTDANGNDWLFRYNKYHELEWETDPLGNQRATAYDKWGNLCNTTDPCGGFTHAEYFHPDFKQLPTEAMDKSGGIWNWQYDDQGRVTKLTNPLKAVSRYKYDDGLMVQSIAASGAETEFQYDNHQNLTGILDGNGANTFFQFDRLGNCVGVTNPKGAKQNIMFDLKGRATKIYDYDGNIIHLEYDGLDNVIRYKDKQKEVSYTYKGLWKLTSRTESGATLYFNYDTEERLQKLVNEHGHPYRFTLDPVGNVAEEVGFDGITRTFERNAAGWVTRIKRPNNKFTLFTHDPCGRITEVIYSDGTKEKYNYHTDGSLSRAINDAAQVAFERDIMGNIIKESVNGEWVVSEYDALGNRLTIQSSLGAAISHQYNAHGDLLQMESKGWKAQLKHDNMGMEVERRLPGGIISQWQRDLIGRPLQQKIGIQQGEVIHHNKKRDYLWEVNDRLKQIKDDKGITYFEHDGWSNLAKTTYPDGEVQLRNPDAVGNLFTTVDRKDRNYGRGGQLKKANGWEYAYDGEGNLIEKKHISGERWQYVWNDAGMLVQVIRPDKEAVSFCYDALGRRLSKQFKNTITKFVWDGNVPLHEWKEHALTGQKLSEVRLGENGMITWLFDTDSFAPTGKIKGEKNYSILTDHLGTPHQMYQEDGGLFWEGELDSFGKIRTEKGDLGSCPFRYQGQYEDVETGLYYNRFRYYGVEEGRYLSHDPLGMTGGLNLYSFVPDTNIFLDLFGLAKTYDKNAKRWRDPKTGRFTSKPTSPSDLLYNGRVNFHDVQQWARENNLPNNWHPSSTFPSGGFSFNDGSYRIHGHGRNPNAVQNFPNSNAANGPTTSLKNSSGQNLRTNGTWGTFNSDPNGAHIPMDNSPY</sequence>
<dbReference type="OrthoDB" id="9765204at2"/>
<gene>
    <name evidence="5" type="ORF">SAMN00777080_2737</name>
</gene>
<dbReference type="STRING" id="758820.SAMN00777080_2737"/>
<dbReference type="InterPro" id="IPR045351">
    <property type="entry name" value="DUF6531"/>
</dbReference>
<name>A0A1W2H647_9BACT</name>
<organism evidence="5 6">
    <name type="scientific">Aquiflexum balticum DSM 16537</name>
    <dbReference type="NCBI Taxonomy" id="758820"/>
    <lineage>
        <taxon>Bacteria</taxon>
        <taxon>Pseudomonadati</taxon>
        <taxon>Bacteroidota</taxon>
        <taxon>Cytophagia</taxon>
        <taxon>Cytophagales</taxon>
        <taxon>Cyclobacteriaceae</taxon>
        <taxon>Aquiflexum</taxon>
    </lineage>
</organism>